<dbReference type="SUPFAM" id="SSF50341">
    <property type="entry name" value="CheW-like"/>
    <property type="match status" value="1"/>
</dbReference>
<dbReference type="RefSeq" id="WP_394826244.1">
    <property type="nucleotide sequence ID" value="NZ_CP089984.1"/>
</dbReference>
<reference evidence="2 3" key="1">
    <citation type="submission" date="2021-12" db="EMBL/GenBank/DDBJ databases">
        <title>Discovery of the Pendulisporaceae a myxobacterial family with distinct sporulation behavior and unique specialized metabolism.</title>
        <authorList>
            <person name="Garcia R."/>
            <person name="Popoff A."/>
            <person name="Bader C.D."/>
            <person name="Loehr J."/>
            <person name="Walesch S."/>
            <person name="Walt C."/>
            <person name="Boldt J."/>
            <person name="Bunk B."/>
            <person name="Haeckl F.J.F.P.J."/>
            <person name="Gunesch A.P."/>
            <person name="Birkelbach J."/>
            <person name="Nuebel U."/>
            <person name="Pietschmann T."/>
            <person name="Bach T."/>
            <person name="Mueller R."/>
        </authorList>
    </citation>
    <scope>NUCLEOTIDE SEQUENCE [LARGE SCALE GENOMIC DNA]</scope>
    <source>
        <strain evidence="2 3">MSr11954</strain>
    </source>
</reference>
<dbReference type="PROSITE" id="PS50851">
    <property type="entry name" value="CHEW"/>
    <property type="match status" value="1"/>
</dbReference>
<sequence>MAALVRRRAEQRALRRAADGQRTEYLAFSLAGEIYAVEIHSINEILKPPPITEVPRAEPSVIGVVSVRGRLVTVIDLRKRFGVQDAAIGHLTRILLVDKGDEKLGLLVDEVLQVYRLTETEIEPANVLGGDQPAHILGIGRPKDGTGRRDFGSLLVLLDLRPILEG</sequence>
<dbReference type="PANTHER" id="PTHR22617:SF23">
    <property type="entry name" value="CHEMOTAXIS PROTEIN CHEW"/>
    <property type="match status" value="1"/>
</dbReference>
<gene>
    <name evidence="2" type="ORF">LZC94_04905</name>
</gene>
<proteinExistence type="predicted"/>
<dbReference type="SMART" id="SM00260">
    <property type="entry name" value="CheW"/>
    <property type="match status" value="1"/>
</dbReference>
<evidence type="ECO:0000259" key="1">
    <source>
        <dbReference type="PROSITE" id="PS50851"/>
    </source>
</evidence>
<name>A0ABZ2M508_9BACT</name>
<dbReference type="InterPro" id="IPR002545">
    <property type="entry name" value="CheW-lke_dom"/>
</dbReference>
<feature type="domain" description="CheW-like" evidence="1">
    <location>
        <begin position="22"/>
        <end position="166"/>
    </location>
</feature>
<evidence type="ECO:0000313" key="2">
    <source>
        <dbReference type="EMBL" id="WXB16617.1"/>
    </source>
</evidence>
<dbReference type="InterPro" id="IPR036061">
    <property type="entry name" value="CheW-like_dom_sf"/>
</dbReference>
<dbReference type="Gene3D" id="2.30.30.40">
    <property type="entry name" value="SH3 Domains"/>
    <property type="match status" value="1"/>
</dbReference>
<organism evidence="2 3">
    <name type="scientific">Pendulispora albinea</name>
    <dbReference type="NCBI Taxonomy" id="2741071"/>
    <lineage>
        <taxon>Bacteria</taxon>
        <taxon>Pseudomonadati</taxon>
        <taxon>Myxococcota</taxon>
        <taxon>Myxococcia</taxon>
        <taxon>Myxococcales</taxon>
        <taxon>Sorangiineae</taxon>
        <taxon>Pendulisporaceae</taxon>
        <taxon>Pendulispora</taxon>
    </lineage>
</organism>
<protein>
    <submittedName>
        <fullName evidence="2">Chemotaxis protein CheW</fullName>
    </submittedName>
</protein>
<dbReference type="Proteomes" id="UP001370348">
    <property type="component" value="Chromosome"/>
</dbReference>
<dbReference type="InterPro" id="IPR039315">
    <property type="entry name" value="CheW"/>
</dbReference>
<dbReference type="Gene3D" id="2.40.50.180">
    <property type="entry name" value="CheA-289, Domain 4"/>
    <property type="match status" value="1"/>
</dbReference>
<evidence type="ECO:0000313" key="3">
    <source>
        <dbReference type="Proteomes" id="UP001370348"/>
    </source>
</evidence>
<dbReference type="PANTHER" id="PTHR22617">
    <property type="entry name" value="CHEMOTAXIS SENSOR HISTIDINE KINASE-RELATED"/>
    <property type="match status" value="1"/>
</dbReference>
<dbReference type="Pfam" id="PF01584">
    <property type="entry name" value="CheW"/>
    <property type="match status" value="1"/>
</dbReference>
<accession>A0ABZ2M508</accession>
<dbReference type="EMBL" id="CP089984">
    <property type="protein sequence ID" value="WXB16617.1"/>
    <property type="molecule type" value="Genomic_DNA"/>
</dbReference>
<keyword evidence="3" id="KW-1185">Reference proteome</keyword>